<dbReference type="Proteomes" id="UP000294850">
    <property type="component" value="Unassembled WGS sequence"/>
</dbReference>
<sequence>METVLFYFVLINIFTILAGYVFVRKSMVWPSWLLLVLSVLIVHILFLNQPSVLRMFVLITTAFTGMKVVSATVGYQDKTNKLTFKQWLFFCLTWAGMKADIFESLGASPLPGGRQMIVFGTSRIGIGLLLVFGAHRVVLLPLNPDVSYVLTSLMLLVAFSLILHFGLLNISAGIWRFFGVNTYFLFNAPLKASSLTEFWSKRWNVAFSEMTSITIFRPLKDKLGSGPALIIAFLFSGLLHELAISVSVKNGYGLPMLYFIIHGCVVLIEKVLFRKNILFLQNKIFAKLWVLFWLVAPIPLLFHYKFMQEIVWPLAGLTLR</sequence>
<protein>
    <recommendedName>
        <fullName evidence="8">Wax synthase domain-containing protein</fullName>
    </recommendedName>
</protein>
<comment type="caution">
    <text evidence="9">The sequence shown here is derived from an EMBL/GenBank/DDBJ whole genome shotgun (WGS) entry which is preliminary data.</text>
</comment>
<feature type="transmembrane region" description="Helical" evidence="7">
    <location>
        <begin position="252"/>
        <end position="272"/>
    </location>
</feature>
<evidence type="ECO:0000256" key="6">
    <source>
        <dbReference type="ARBA" id="ARBA00023136"/>
    </source>
</evidence>
<feature type="transmembrane region" description="Helical" evidence="7">
    <location>
        <begin position="146"/>
        <end position="168"/>
    </location>
</feature>
<keyword evidence="4 7" id="KW-0812">Transmembrane</keyword>
<proteinExistence type="predicted"/>
<evidence type="ECO:0000313" key="9">
    <source>
        <dbReference type="EMBL" id="TDE12790.1"/>
    </source>
</evidence>
<evidence type="ECO:0000256" key="4">
    <source>
        <dbReference type="ARBA" id="ARBA00022692"/>
    </source>
</evidence>
<feature type="transmembrane region" description="Helical" evidence="7">
    <location>
        <begin position="5"/>
        <end position="23"/>
    </location>
</feature>
<feature type="transmembrane region" description="Helical" evidence="7">
    <location>
        <begin position="226"/>
        <end position="246"/>
    </location>
</feature>
<evidence type="ECO:0000256" key="2">
    <source>
        <dbReference type="ARBA" id="ARBA00005179"/>
    </source>
</evidence>
<dbReference type="AlphaFoldDB" id="A0A4R5DL78"/>
<dbReference type="EMBL" id="SMFL01000008">
    <property type="protein sequence ID" value="TDE12790.1"/>
    <property type="molecule type" value="Genomic_DNA"/>
</dbReference>
<feature type="transmembrane region" description="Helical" evidence="7">
    <location>
        <begin position="55"/>
        <end position="75"/>
    </location>
</feature>
<dbReference type="OrthoDB" id="2677128at2"/>
<evidence type="ECO:0000256" key="1">
    <source>
        <dbReference type="ARBA" id="ARBA00004141"/>
    </source>
</evidence>
<dbReference type="PANTHER" id="PTHR31595">
    <property type="entry name" value="LONG-CHAIN-ALCOHOL O-FATTY-ACYLTRANSFERASE 3-RELATED"/>
    <property type="match status" value="1"/>
</dbReference>
<feature type="transmembrane region" description="Helical" evidence="7">
    <location>
        <begin position="284"/>
        <end position="304"/>
    </location>
</feature>
<dbReference type="GO" id="GO:0016020">
    <property type="term" value="C:membrane"/>
    <property type="evidence" value="ECO:0007669"/>
    <property type="project" value="UniProtKB-SubCell"/>
</dbReference>
<organism evidence="9 10">
    <name type="scientific">Dyadobacter psychrotolerans</name>
    <dbReference type="NCBI Taxonomy" id="2541721"/>
    <lineage>
        <taxon>Bacteria</taxon>
        <taxon>Pseudomonadati</taxon>
        <taxon>Bacteroidota</taxon>
        <taxon>Cytophagia</taxon>
        <taxon>Cytophagales</taxon>
        <taxon>Spirosomataceae</taxon>
        <taxon>Dyadobacter</taxon>
    </lineage>
</organism>
<keyword evidence="3" id="KW-0808">Transferase</keyword>
<keyword evidence="5 7" id="KW-1133">Transmembrane helix</keyword>
<dbReference type="InterPro" id="IPR044851">
    <property type="entry name" value="Wax_synthase"/>
</dbReference>
<dbReference type="GO" id="GO:0006629">
    <property type="term" value="P:lipid metabolic process"/>
    <property type="evidence" value="ECO:0007669"/>
    <property type="project" value="InterPro"/>
</dbReference>
<evidence type="ECO:0000313" key="10">
    <source>
        <dbReference type="Proteomes" id="UP000294850"/>
    </source>
</evidence>
<dbReference type="GO" id="GO:0008374">
    <property type="term" value="F:O-acyltransferase activity"/>
    <property type="evidence" value="ECO:0007669"/>
    <property type="project" value="InterPro"/>
</dbReference>
<evidence type="ECO:0000256" key="3">
    <source>
        <dbReference type="ARBA" id="ARBA00022679"/>
    </source>
</evidence>
<evidence type="ECO:0000256" key="5">
    <source>
        <dbReference type="ARBA" id="ARBA00022989"/>
    </source>
</evidence>
<accession>A0A4R5DL78</accession>
<evidence type="ECO:0000256" key="7">
    <source>
        <dbReference type="SAM" id="Phobius"/>
    </source>
</evidence>
<dbReference type="Pfam" id="PF13813">
    <property type="entry name" value="MBOAT_2"/>
    <property type="match status" value="1"/>
</dbReference>
<dbReference type="InterPro" id="IPR032805">
    <property type="entry name" value="Wax_synthase_dom"/>
</dbReference>
<feature type="transmembrane region" description="Helical" evidence="7">
    <location>
        <begin position="117"/>
        <end position="134"/>
    </location>
</feature>
<name>A0A4R5DL78_9BACT</name>
<gene>
    <name evidence="9" type="ORF">E0F88_20805</name>
</gene>
<dbReference type="PANTHER" id="PTHR31595:SF57">
    <property type="entry name" value="OS04G0481900 PROTEIN"/>
    <property type="match status" value="1"/>
</dbReference>
<dbReference type="RefSeq" id="WP_131960211.1">
    <property type="nucleotide sequence ID" value="NZ_SMFL01000008.1"/>
</dbReference>
<feature type="transmembrane region" description="Helical" evidence="7">
    <location>
        <begin position="29"/>
        <end position="48"/>
    </location>
</feature>
<keyword evidence="6 7" id="KW-0472">Membrane</keyword>
<comment type="pathway">
    <text evidence="2">Secondary metabolite biosynthesis.</text>
</comment>
<keyword evidence="10" id="KW-1185">Reference proteome</keyword>
<feature type="domain" description="Wax synthase" evidence="8">
    <location>
        <begin position="185"/>
        <end position="259"/>
    </location>
</feature>
<comment type="subcellular location">
    <subcellularLocation>
        <location evidence="1">Membrane</location>
        <topology evidence="1">Multi-pass membrane protein</topology>
    </subcellularLocation>
</comment>
<reference evidence="9 10" key="1">
    <citation type="submission" date="2019-03" db="EMBL/GenBank/DDBJ databases">
        <title>Dyadobacter AR-3-6 sp. nov., isolated from arctic soil.</title>
        <authorList>
            <person name="Chaudhary D.K."/>
        </authorList>
    </citation>
    <scope>NUCLEOTIDE SEQUENCE [LARGE SCALE GENOMIC DNA]</scope>
    <source>
        <strain evidence="9 10">AR-3-6</strain>
    </source>
</reference>
<evidence type="ECO:0000259" key="8">
    <source>
        <dbReference type="Pfam" id="PF13813"/>
    </source>
</evidence>